<gene>
    <name evidence="1" type="ORF">SERLA73DRAFT_177809</name>
</gene>
<dbReference type="Proteomes" id="UP000008063">
    <property type="component" value="Unassembled WGS sequence"/>
</dbReference>
<organism evidence="2">
    <name type="scientific">Serpula lacrymans var. lacrymans (strain S7.3)</name>
    <name type="common">Dry rot fungus</name>
    <dbReference type="NCBI Taxonomy" id="936435"/>
    <lineage>
        <taxon>Eukaryota</taxon>
        <taxon>Fungi</taxon>
        <taxon>Dikarya</taxon>
        <taxon>Basidiomycota</taxon>
        <taxon>Agaricomycotina</taxon>
        <taxon>Agaricomycetes</taxon>
        <taxon>Agaricomycetidae</taxon>
        <taxon>Boletales</taxon>
        <taxon>Coniophorineae</taxon>
        <taxon>Serpulaceae</taxon>
        <taxon>Serpula</taxon>
    </lineage>
</organism>
<dbReference type="InParanoid" id="F8PPM0"/>
<name>F8PPM0_SERL3</name>
<dbReference type="AlphaFoldDB" id="F8PPM0"/>
<dbReference type="HOGENOM" id="CLU_2575318_0_0_1"/>
<protein>
    <submittedName>
        <fullName evidence="1">Uncharacterized protein</fullName>
    </submittedName>
</protein>
<proteinExistence type="predicted"/>
<evidence type="ECO:0000313" key="1">
    <source>
        <dbReference type="EMBL" id="EGO02078.1"/>
    </source>
</evidence>
<evidence type="ECO:0000313" key="2">
    <source>
        <dbReference type="Proteomes" id="UP000008063"/>
    </source>
</evidence>
<reference evidence="2" key="1">
    <citation type="journal article" date="2011" name="Science">
        <title>The plant cell wall-decomposing machinery underlies the functional diversity of forest fungi.</title>
        <authorList>
            <person name="Eastwood D.C."/>
            <person name="Floudas D."/>
            <person name="Binder M."/>
            <person name="Majcherczyk A."/>
            <person name="Schneider P."/>
            <person name="Aerts A."/>
            <person name="Asiegbu F.O."/>
            <person name="Baker S.E."/>
            <person name="Barry K."/>
            <person name="Bendiksby M."/>
            <person name="Blumentritt M."/>
            <person name="Coutinho P.M."/>
            <person name="Cullen D."/>
            <person name="de Vries R.P."/>
            <person name="Gathman A."/>
            <person name="Goodell B."/>
            <person name="Henrissat B."/>
            <person name="Ihrmark K."/>
            <person name="Kauserud H."/>
            <person name="Kohler A."/>
            <person name="LaButti K."/>
            <person name="Lapidus A."/>
            <person name="Lavin J.L."/>
            <person name="Lee Y.-H."/>
            <person name="Lindquist E."/>
            <person name="Lilly W."/>
            <person name="Lucas S."/>
            <person name="Morin E."/>
            <person name="Murat C."/>
            <person name="Oguiza J.A."/>
            <person name="Park J."/>
            <person name="Pisabarro A.G."/>
            <person name="Riley R."/>
            <person name="Rosling A."/>
            <person name="Salamov A."/>
            <person name="Schmidt O."/>
            <person name="Schmutz J."/>
            <person name="Skrede I."/>
            <person name="Stenlid J."/>
            <person name="Wiebenga A."/>
            <person name="Xie X."/>
            <person name="Kuees U."/>
            <person name="Hibbett D.S."/>
            <person name="Hoffmeister D."/>
            <person name="Hoegberg N."/>
            <person name="Martin F."/>
            <person name="Grigoriev I.V."/>
            <person name="Watkinson S.C."/>
        </authorList>
    </citation>
    <scope>NUCLEOTIDE SEQUENCE [LARGE SCALE GENOMIC DNA]</scope>
    <source>
        <strain evidence="2">strain S7.3</strain>
    </source>
</reference>
<dbReference type="EMBL" id="GL945477">
    <property type="protein sequence ID" value="EGO02078.1"/>
    <property type="molecule type" value="Genomic_DNA"/>
</dbReference>
<keyword evidence="2" id="KW-1185">Reference proteome</keyword>
<accession>F8PPM0</accession>
<sequence length="81" mass="9722">MRLQNTQAQGVKTFRHRSNSHPDLSAVARRRYDNIRWDWDRYIFHMTADCKRPRIVRIGKHPLGATHLLDVNLLYRCLSMF</sequence>